<accession>A0A850ETN6</accession>
<feature type="non-terminal residue" evidence="2">
    <location>
        <position position="331"/>
    </location>
</feature>
<feature type="coiled-coil region" evidence="1">
    <location>
        <begin position="17"/>
        <end position="44"/>
    </location>
</feature>
<evidence type="ECO:0000313" key="3">
    <source>
        <dbReference type="Proteomes" id="UP000564806"/>
    </source>
</evidence>
<gene>
    <name evidence="2" type="ORF">HPT30_20360</name>
</gene>
<name>A0A850ETN6_9BACL</name>
<proteinExistence type="predicted"/>
<dbReference type="EMBL" id="JABWCS010000215">
    <property type="protein sequence ID" value="NUU62704.1"/>
    <property type="molecule type" value="Genomic_DNA"/>
</dbReference>
<reference evidence="2" key="1">
    <citation type="submission" date="2020-06" db="EMBL/GenBank/DDBJ databases">
        <title>Paenibacillus sp. nov., isolated from soil.</title>
        <authorList>
            <person name="Seo Y.L."/>
        </authorList>
    </citation>
    <scope>NUCLEOTIDE SEQUENCE [LARGE SCALE GENOMIC DNA]</scope>
    <source>
        <strain evidence="2">JW14</strain>
    </source>
</reference>
<protein>
    <submittedName>
        <fullName evidence="2">Uncharacterized protein</fullName>
    </submittedName>
</protein>
<dbReference type="AlphaFoldDB" id="A0A850ETN6"/>
<evidence type="ECO:0000313" key="2">
    <source>
        <dbReference type="EMBL" id="NUU62704.1"/>
    </source>
</evidence>
<sequence>MNFKRRIITKTLDLPNLQRHNDNYAEIETDLTGHNNRLNTAESELIVQDKRITNHEVSQVAHAAEHITYVGPVPGVGDTKAAIDSVQQQLNTAVMAGDSGAAAAQAAIDVEGVDHRNLKARIDSDVIKLNTQLAETAGEVDILSTVKADKTEVNALATTKADRVYVDSQISAIGSATPKGAYATLTDLQAAFPSGTSGIYVVSADGNWYYWNGSAWVSGGVYQSTGIPDASLTSAKMSFPVIEGEASKNMFNKDTIVLERYVTTSGALTSNPAYSASEYIPVMPSITYTTSHLWSGACYDSNKVFISMIPAKTFTTPLNAAFVRISMKNED</sequence>
<dbReference type="Proteomes" id="UP000564806">
    <property type="component" value="Unassembled WGS sequence"/>
</dbReference>
<keyword evidence="3" id="KW-1185">Reference proteome</keyword>
<organism evidence="2 3">
    <name type="scientific">Paenibacillus agri</name>
    <dbReference type="NCBI Taxonomy" id="2744309"/>
    <lineage>
        <taxon>Bacteria</taxon>
        <taxon>Bacillati</taxon>
        <taxon>Bacillota</taxon>
        <taxon>Bacilli</taxon>
        <taxon>Bacillales</taxon>
        <taxon>Paenibacillaceae</taxon>
        <taxon>Paenibacillus</taxon>
    </lineage>
</organism>
<evidence type="ECO:0000256" key="1">
    <source>
        <dbReference type="SAM" id="Coils"/>
    </source>
</evidence>
<keyword evidence="1" id="KW-0175">Coiled coil</keyword>
<comment type="caution">
    <text evidence="2">The sequence shown here is derived from an EMBL/GenBank/DDBJ whole genome shotgun (WGS) entry which is preliminary data.</text>
</comment>